<dbReference type="AlphaFoldDB" id="B0TBL0"/>
<sequence>MTLRIILAIIFNKYLLKDIQSMSEKWMKNRGFSAENAEPTQSK</sequence>
<proteinExistence type="predicted"/>
<dbReference type="KEGG" id="hmo:HM1_0703"/>
<gene>
    <name evidence="1" type="ORF">HM1_0703</name>
</gene>
<dbReference type="EMBL" id="CP000930">
    <property type="protein sequence ID" value="ABZ83849.1"/>
    <property type="molecule type" value="Genomic_DNA"/>
</dbReference>
<name>B0TBL0_HELMI</name>
<keyword evidence="2" id="KW-1185">Reference proteome</keyword>
<accession>B0TBL0</accession>
<evidence type="ECO:0000313" key="1">
    <source>
        <dbReference type="EMBL" id="ABZ83849.1"/>
    </source>
</evidence>
<protein>
    <submittedName>
        <fullName evidence="1">Uncharacterized protein</fullName>
    </submittedName>
</protein>
<dbReference type="HOGENOM" id="CLU_3234437_0_0_9"/>
<evidence type="ECO:0000313" key="2">
    <source>
        <dbReference type="Proteomes" id="UP000008550"/>
    </source>
</evidence>
<organism evidence="1 2">
    <name type="scientific">Heliobacterium modesticaldum (strain ATCC 51547 / Ice1)</name>
    <dbReference type="NCBI Taxonomy" id="498761"/>
    <lineage>
        <taxon>Bacteria</taxon>
        <taxon>Bacillati</taxon>
        <taxon>Bacillota</taxon>
        <taxon>Clostridia</taxon>
        <taxon>Eubacteriales</taxon>
        <taxon>Heliobacteriaceae</taxon>
        <taxon>Heliomicrobium</taxon>
    </lineage>
</organism>
<reference evidence="1 2" key="1">
    <citation type="journal article" date="2008" name="J. Bacteriol.">
        <title>The genome of Heliobacterium modesticaldum, a phototrophic representative of the Firmicutes containing the simplest photosynthetic apparatus.</title>
        <authorList>
            <person name="Sattley W.M."/>
            <person name="Madigan M.T."/>
            <person name="Swingley W.D."/>
            <person name="Cheung P.C."/>
            <person name="Clocksin K.M."/>
            <person name="Conrad A.L."/>
            <person name="Dejesa L.C."/>
            <person name="Honchak B.M."/>
            <person name="Jung D.O."/>
            <person name="Karbach L.E."/>
            <person name="Kurdoglu A."/>
            <person name="Lahiri S."/>
            <person name="Mastrian S.D."/>
            <person name="Page L.E."/>
            <person name="Taylor H.L."/>
            <person name="Wang Z.T."/>
            <person name="Raymond J."/>
            <person name="Chen M."/>
            <person name="Blankenship R.E."/>
            <person name="Touchman J.W."/>
        </authorList>
    </citation>
    <scope>NUCLEOTIDE SEQUENCE [LARGE SCALE GENOMIC DNA]</scope>
    <source>
        <strain evidence="2">ATCC 51547 / Ice1</strain>
    </source>
</reference>
<dbReference type="Proteomes" id="UP000008550">
    <property type="component" value="Chromosome"/>
</dbReference>